<evidence type="ECO:0000259" key="3">
    <source>
        <dbReference type="Pfam" id="PF09346"/>
    </source>
</evidence>
<dbReference type="EMBL" id="CAACVJ010000685">
    <property type="protein sequence ID" value="VEP18417.1"/>
    <property type="molecule type" value="Genomic_DNA"/>
</dbReference>
<feature type="domain" description="Knr4/Smi1-like" evidence="3">
    <location>
        <begin position="29"/>
        <end position="124"/>
    </location>
</feature>
<gene>
    <name evidence="4" type="ORF">H1P_780026</name>
</gene>
<evidence type="ECO:0000313" key="4">
    <source>
        <dbReference type="EMBL" id="VEP18417.1"/>
    </source>
</evidence>
<dbReference type="InterPro" id="IPR004155">
    <property type="entry name" value="PBS_lyase_HEAT"/>
</dbReference>
<dbReference type="Pfam" id="PF13646">
    <property type="entry name" value="HEAT_2"/>
    <property type="match status" value="1"/>
</dbReference>
<dbReference type="Gene3D" id="1.25.10.10">
    <property type="entry name" value="Leucine-rich Repeat Variant"/>
    <property type="match status" value="1"/>
</dbReference>
<dbReference type="GO" id="GO:0016491">
    <property type="term" value="F:oxidoreductase activity"/>
    <property type="evidence" value="ECO:0007669"/>
    <property type="project" value="TreeGrafter"/>
</dbReference>
<dbReference type="InterPro" id="IPR011989">
    <property type="entry name" value="ARM-like"/>
</dbReference>
<dbReference type="OrthoDB" id="511172at2"/>
<dbReference type="Pfam" id="PF09346">
    <property type="entry name" value="SMI1_KNR4"/>
    <property type="match status" value="1"/>
</dbReference>
<dbReference type="GO" id="GO:0030089">
    <property type="term" value="C:phycobilisome"/>
    <property type="evidence" value="ECO:0007669"/>
    <property type="project" value="UniProtKB-KW"/>
</dbReference>
<dbReference type="SUPFAM" id="SSF48371">
    <property type="entry name" value="ARM repeat"/>
    <property type="match status" value="1"/>
</dbReference>
<accession>A0A563W450</accession>
<dbReference type="Proteomes" id="UP000320055">
    <property type="component" value="Unassembled WGS sequence"/>
</dbReference>
<reference evidence="4 5" key="1">
    <citation type="submission" date="2019-01" db="EMBL/GenBank/DDBJ databases">
        <authorList>
            <person name="Brito A."/>
        </authorList>
    </citation>
    <scope>NUCLEOTIDE SEQUENCE [LARGE SCALE GENOMIC DNA]</scope>
    <source>
        <strain evidence="4">1</strain>
    </source>
</reference>
<evidence type="ECO:0000256" key="1">
    <source>
        <dbReference type="ARBA" id="ARBA00022549"/>
    </source>
</evidence>
<proteinExistence type="predicted"/>
<sequence>MLKLTEALNRITKYLEQNNSGAANWLQPGLSDTEIADITKDLPFQLPPELQELYRWRNGQEINENNFKQGYKSAFIFPANYEYRLCSLKEVVINYQKSQKYSRTQVKELEIFQSLPEGVGYFYLDTKRVIFYCSGDWEDGTSSYQYTSLTNMMQTLAEGYETGIFSEDNYIQCDLTNYVLSSTKLWWKYNSDIQNLLLNQLQNYWQWSKYELILFKDPRVIPILIEIIQAPISKIEQFNIHNIYEYERILKTQAIETLGYLKDTRAVKPIIEILQDKNQDEYTRITAIEALRKLKSDLAIQPLIKILQENESDSLISSASWTLTNLGKVAVEPLIEVLQHENSDVLMMVASALGTIGDKKAIQPLYNLFQNQTSTSHQLLYTLGGGGFPPIASALVLFPHVKM</sequence>
<protein>
    <recommendedName>
        <fullName evidence="3">Knr4/Smi1-like domain-containing protein</fullName>
    </recommendedName>
</protein>
<keyword evidence="1" id="KW-0042">Antenna complex</keyword>
<evidence type="ECO:0000256" key="2">
    <source>
        <dbReference type="ARBA" id="ARBA00022738"/>
    </source>
</evidence>
<keyword evidence="5" id="KW-1185">Reference proteome</keyword>
<evidence type="ECO:0000313" key="5">
    <source>
        <dbReference type="Proteomes" id="UP000320055"/>
    </source>
</evidence>
<keyword evidence="2" id="KW-0605">Phycobilisome</keyword>
<dbReference type="Pfam" id="PF03130">
    <property type="entry name" value="HEAT_PBS"/>
    <property type="match status" value="1"/>
</dbReference>
<dbReference type="RefSeq" id="WP_144867757.1">
    <property type="nucleotide sequence ID" value="NZ_LR213836.1"/>
</dbReference>
<organism evidence="4 5">
    <name type="scientific">Hyella patelloides LEGE 07179</name>
    <dbReference type="NCBI Taxonomy" id="945734"/>
    <lineage>
        <taxon>Bacteria</taxon>
        <taxon>Bacillati</taxon>
        <taxon>Cyanobacteriota</taxon>
        <taxon>Cyanophyceae</taxon>
        <taxon>Pleurocapsales</taxon>
        <taxon>Hyellaceae</taxon>
        <taxon>Hyella</taxon>
    </lineage>
</organism>
<dbReference type="InterPro" id="IPR018958">
    <property type="entry name" value="Knr4/Smi1-like_dom"/>
</dbReference>
<dbReference type="PANTHER" id="PTHR12697">
    <property type="entry name" value="PBS LYASE HEAT-LIKE PROTEIN"/>
    <property type="match status" value="1"/>
</dbReference>
<dbReference type="SMART" id="SM00567">
    <property type="entry name" value="EZ_HEAT"/>
    <property type="match status" value="4"/>
</dbReference>
<dbReference type="AlphaFoldDB" id="A0A563W450"/>
<dbReference type="PANTHER" id="PTHR12697:SF5">
    <property type="entry name" value="DEOXYHYPUSINE HYDROXYLASE"/>
    <property type="match status" value="1"/>
</dbReference>
<dbReference type="InterPro" id="IPR037883">
    <property type="entry name" value="Knr4/Smi1-like_sf"/>
</dbReference>
<dbReference type="SUPFAM" id="SSF160631">
    <property type="entry name" value="SMI1/KNR4-like"/>
    <property type="match status" value="1"/>
</dbReference>
<dbReference type="InterPro" id="IPR016024">
    <property type="entry name" value="ARM-type_fold"/>
</dbReference>
<name>A0A563W450_9CYAN</name>